<dbReference type="InterPro" id="IPR056900">
    <property type="entry name" value="COB_C"/>
</dbReference>
<protein>
    <recommendedName>
        <fullName evidence="2">COBRA C-terminal domain-containing protein</fullName>
    </recommendedName>
</protein>
<dbReference type="Gene3D" id="1.25.40.10">
    <property type="entry name" value="Tetratricopeptide repeat domain"/>
    <property type="match status" value="1"/>
</dbReference>
<dbReference type="Proteomes" id="UP000032180">
    <property type="component" value="Chromosome 10"/>
</dbReference>
<reference evidence="4" key="2">
    <citation type="submission" date="2013-12" db="EMBL/GenBank/DDBJ databases">
        <authorList>
            <person name="Yu Y."/>
            <person name="Lee S."/>
            <person name="de Baynast K."/>
            <person name="Wissotski M."/>
            <person name="Liu L."/>
            <person name="Talag J."/>
            <person name="Goicoechea J."/>
            <person name="Angelova A."/>
            <person name="Jetty R."/>
            <person name="Kudrna D."/>
            <person name="Golser W."/>
            <person name="Rivera L."/>
            <person name="Zhang J."/>
            <person name="Wing R."/>
        </authorList>
    </citation>
    <scope>NUCLEOTIDE SEQUENCE</scope>
</reference>
<accession>A0A0D9XL37</accession>
<dbReference type="STRING" id="77586.A0A0D9XL37"/>
<dbReference type="Pfam" id="PF25079">
    <property type="entry name" value="COB_C"/>
    <property type="match status" value="1"/>
</dbReference>
<evidence type="ECO:0000313" key="3">
    <source>
        <dbReference type="EnsemblPlants" id="LPERR10G10960.1"/>
    </source>
</evidence>
<feature type="compositionally biased region" description="Polar residues" evidence="1">
    <location>
        <begin position="1"/>
        <end position="11"/>
    </location>
</feature>
<dbReference type="InterPro" id="IPR011990">
    <property type="entry name" value="TPR-like_helical_dom_sf"/>
</dbReference>
<feature type="region of interest" description="Disordered" evidence="1">
    <location>
        <begin position="1"/>
        <end position="37"/>
    </location>
</feature>
<reference evidence="3 4" key="1">
    <citation type="submission" date="2012-08" db="EMBL/GenBank/DDBJ databases">
        <title>Oryza genome evolution.</title>
        <authorList>
            <person name="Wing R.A."/>
        </authorList>
    </citation>
    <scope>NUCLEOTIDE SEQUENCE</scope>
</reference>
<dbReference type="HOGENOM" id="CLU_1734104_0_0_1"/>
<proteinExistence type="predicted"/>
<evidence type="ECO:0000313" key="4">
    <source>
        <dbReference type="Proteomes" id="UP000032180"/>
    </source>
</evidence>
<evidence type="ECO:0000256" key="1">
    <source>
        <dbReference type="SAM" id="MobiDB-lite"/>
    </source>
</evidence>
<feature type="domain" description="COBRA C-terminal" evidence="2">
    <location>
        <begin position="116"/>
        <end position="146"/>
    </location>
</feature>
<reference evidence="3" key="3">
    <citation type="submission" date="2015-04" db="UniProtKB">
        <authorList>
            <consortium name="EnsemblPlants"/>
        </authorList>
    </citation>
    <scope>IDENTIFICATION</scope>
</reference>
<evidence type="ECO:0000259" key="2">
    <source>
        <dbReference type="Pfam" id="PF25079"/>
    </source>
</evidence>
<sequence length="151" mass="15809">MARIFPSSSLSRARAGGVPRSEGAIRDRGSAGGSGGEQDALQVFDELLKRGRGASIYSLTRALTAVARASPAAAVSCFNRMARAGKVTPTLPTYGILIDCCCRARGITCGKDSMASFNTADKGWAFPRVVYFNGDNCVMPPPDAFPVSITA</sequence>
<keyword evidence="4" id="KW-1185">Reference proteome</keyword>
<organism evidence="3 4">
    <name type="scientific">Leersia perrieri</name>
    <dbReference type="NCBI Taxonomy" id="77586"/>
    <lineage>
        <taxon>Eukaryota</taxon>
        <taxon>Viridiplantae</taxon>
        <taxon>Streptophyta</taxon>
        <taxon>Embryophyta</taxon>
        <taxon>Tracheophyta</taxon>
        <taxon>Spermatophyta</taxon>
        <taxon>Magnoliopsida</taxon>
        <taxon>Liliopsida</taxon>
        <taxon>Poales</taxon>
        <taxon>Poaceae</taxon>
        <taxon>BOP clade</taxon>
        <taxon>Oryzoideae</taxon>
        <taxon>Oryzeae</taxon>
        <taxon>Oryzinae</taxon>
        <taxon>Leersia</taxon>
    </lineage>
</organism>
<dbReference type="EnsemblPlants" id="LPERR10G10960.1">
    <property type="protein sequence ID" value="LPERR10G10960.1"/>
    <property type="gene ID" value="LPERR10G10960"/>
</dbReference>
<name>A0A0D9XL37_9ORYZ</name>
<dbReference type="AlphaFoldDB" id="A0A0D9XL37"/>
<dbReference type="Gramene" id="LPERR10G10960.1">
    <property type="protein sequence ID" value="LPERR10G10960.1"/>
    <property type="gene ID" value="LPERR10G10960"/>
</dbReference>